<accession>A0A2P6QL78</accession>
<gene>
    <name evidence="1" type="ORF">RchiOBHm_Chr5g0074581</name>
</gene>
<dbReference type="AlphaFoldDB" id="A0A2P6QL78"/>
<proteinExistence type="predicted"/>
<dbReference type="EMBL" id="PDCK01000043">
    <property type="protein sequence ID" value="PRQ34936.1"/>
    <property type="molecule type" value="Genomic_DNA"/>
</dbReference>
<sequence length="60" mass="6542">MNATVNSKQEKSAAIDVHHCGPLSLSFGSEPELCFYPAHLTRSVKSMMVFPPSSSSSFMH</sequence>
<reference evidence="1 2" key="1">
    <citation type="journal article" date="2018" name="Nat. Genet.">
        <title>The Rosa genome provides new insights in the design of modern roses.</title>
        <authorList>
            <person name="Bendahmane M."/>
        </authorList>
    </citation>
    <scope>NUCLEOTIDE SEQUENCE [LARGE SCALE GENOMIC DNA]</scope>
    <source>
        <strain evidence="2">cv. Old Blush</strain>
    </source>
</reference>
<organism evidence="1 2">
    <name type="scientific">Rosa chinensis</name>
    <name type="common">China rose</name>
    <dbReference type="NCBI Taxonomy" id="74649"/>
    <lineage>
        <taxon>Eukaryota</taxon>
        <taxon>Viridiplantae</taxon>
        <taxon>Streptophyta</taxon>
        <taxon>Embryophyta</taxon>
        <taxon>Tracheophyta</taxon>
        <taxon>Spermatophyta</taxon>
        <taxon>Magnoliopsida</taxon>
        <taxon>eudicotyledons</taxon>
        <taxon>Gunneridae</taxon>
        <taxon>Pentapetalae</taxon>
        <taxon>rosids</taxon>
        <taxon>fabids</taxon>
        <taxon>Rosales</taxon>
        <taxon>Rosaceae</taxon>
        <taxon>Rosoideae</taxon>
        <taxon>Rosoideae incertae sedis</taxon>
        <taxon>Rosa</taxon>
    </lineage>
</organism>
<comment type="caution">
    <text evidence="1">The sequence shown here is derived from an EMBL/GenBank/DDBJ whole genome shotgun (WGS) entry which is preliminary data.</text>
</comment>
<keyword evidence="2" id="KW-1185">Reference proteome</keyword>
<protein>
    <submittedName>
        <fullName evidence="1">Uncharacterized protein</fullName>
    </submittedName>
</protein>
<evidence type="ECO:0000313" key="1">
    <source>
        <dbReference type="EMBL" id="PRQ34936.1"/>
    </source>
</evidence>
<evidence type="ECO:0000313" key="2">
    <source>
        <dbReference type="Proteomes" id="UP000238479"/>
    </source>
</evidence>
<dbReference type="Gramene" id="PRQ34936">
    <property type="protein sequence ID" value="PRQ34936"/>
    <property type="gene ID" value="RchiOBHm_Chr5g0074581"/>
</dbReference>
<name>A0A2P6QL78_ROSCH</name>
<dbReference type="Proteomes" id="UP000238479">
    <property type="component" value="Chromosome 5"/>
</dbReference>